<dbReference type="AlphaFoldDB" id="A0A7C0X8U2"/>
<dbReference type="EMBL" id="DRBW01000056">
    <property type="protein sequence ID" value="HDM89876.1"/>
    <property type="molecule type" value="Genomic_DNA"/>
</dbReference>
<reference evidence="2" key="1">
    <citation type="journal article" date="2020" name="mSystems">
        <title>Genome- and Community-Level Interaction Insights into Carbon Utilization and Element Cycling Functions of Hydrothermarchaeota in Hydrothermal Sediment.</title>
        <authorList>
            <person name="Zhou Z."/>
            <person name="Liu Y."/>
            <person name="Xu W."/>
            <person name="Pan J."/>
            <person name="Luo Z.H."/>
            <person name="Li M."/>
        </authorList>
    </citation>
    <scope>NUCLEOTIDE SEQUENCE [LARGE SCALE GENOMIC DNA]</scope>
    <source>
        <strain evidence="2">HyVt-237</strain>
    </source>
</reference>
<gene>
    <name evidence="2" type="ORF">ENG67_01540</name>
</gene>
<evidence type="ECO:0000256" key="1">
    <source>
        <dbReference type="SAM" id="MobiDB-lite"/>
    </source>
</evidence>
<sequence>MKACVVLIIAVLVVPLSGEVPPMMNYQGRLTDVSGDPVPDSNYTMVFTIYRDSTGSVQIWTETQEGVPVQDGFFTVLLGSVNPIPRDVFGKIRWLGVQIPPDPEFDPLMPIVSVGNAFYSTYADTAVYSVHSSPDGDWEIEGDTVYRLTGRVGIGTSNPRAKLEVAPSDSYGVFIGNADFAGLRIGNQSRYGIYVDSVNWYGLRIESAGFNGILIDSAGYDGYGVVKAGDHGFHVYKANQNGLLVDTAGWYGLRVKYTHWDGVYVDSARDDGITLMGVGDDGLYIKNAGDHGINIENASTGILLDSIAGDGVRISHAESLGLYVEDCYMGVKVSNAQNWGIHLDQPAAGILIEEPQGEGIGILNAQTGINIHYTEGNAIEAHSSGGIGGRFENYVDTIPTLWVQKWYAGPGHILAIFSSGMYEVADFIFYTDGNAYADGGWYTMKKSSKGEYEAFSSVQAERQELIAHGTGKLADGIAHIRFSSSFSEFLTEEEPVEITVTPVGSYSGLYIAERSREGFTVKSGAGDPNCEFTWIAIGVERGKETRERPANVEKIGRKGGMVRNQMFKEMEQRRAPSKETTGEMMLVPGVEETGRNIEIGRAEKGLKEKKEPDLGEVGPGK</sequence>
<dbReference type="Proteomes" id="UP000885931">
    <property type="component" value="Unassembled WGS sequence"/>
</dbReference>
<protein>
    <submittedName>
        <fullName evidence="2">Uncharacterized protein</fullName>
    </submittedName>
</protein>
<feature type="region of interest" description="Disordered" evidence="1">
    <location>
        <begin position="571"/>
        <end position="621"/>
    </location>
</feature>
<feature type="compositionally biased region" description="Basic and acidic residues" evidence="1">
    <location>
        <begin position="571"/>
        <end position="581"/>
    </location>
</feature>
<comment type="caution">
    <text evidence="2">The sequence shown here is derived from an EMBL/GenBank/DDBJ whole genome shotgun (WGS) entry which is preliminary data.</text>
</comment>
<organism evidence="2">
    <name type="scientific">candidate division WOR-3 bacterium</name>
    <dbReference type="NCBI Taxonomy" id="2052148"/>
    <lineage>
        <taxon>Bacteria</taxon>
        <taxon>Bacteria division WOR-3</taxon>
    </lineage>
</organism>
<name>A0A7C0X8U2_UNCW3</name>
<feature type="compositionally biased region" description="Basic and acidic residues" evidence="1">
    <location>
        <begin position="592"/>
        <end position="613"/>
    </location>
</feature>
<evidence type="ECO:0000313" key="2">
    <source>
        <dbReference type="EMBL" id="HDM89876.1"/>
    </source>
</evidence>
<proteinExistence type="predicted"/>
<accession>A0A7C0X8U2</accession>